<dbReference type="InterPro" id="IPR009936">
    <property type="entry name" value="DUF1468"/>
</dbReference>
<evidence type="ECO:0000259" key="2">
    <source>
        <dbReference type="Pfam" id="PF07331"/>
    </source>
</evidence>
<keyword evidence="1" id="KW-0472">Membrane</keyword>
<name>A0ABT4YU52_9VIBR</name>
<dbReference type="Pfam" id="PF07331">
    <property type="entry name" value="TctB"/>
    <property type="match status" value="1"/>
</dbReference>
<evidence type="ECO:0000256" key="1">
    <source>
        <dbReference type="SAM" id="Phobius"/>
    </source>
</evidence>
<dbReference type="RefSeq" id="WP_272138506.1">
    <property type="nucleotide sequence ID" value="NZ_JAQLOI010000003.1"/>
</dbReference>
<protein>
    <submittedName>
        <fullName evidence="3">Tripartite tricarboxylate transporter TctB family protein</fullName>
    </submittedName>
</protein>
<comment type="caution">
    <text evidence="3">The sequence shown here is derived from an EMBL/GenBank/DDBJ whole genome shotgun (WGS) entry which is preliminary data.</text>
</comment>
<dbReference type="Proteomes" id="UP001210678">
    <property type="component" value="Unassembled WGS sequence"/>
</dbReference>
<feature type="domain" description="DUF1468" evidence="2">
    <location>
        <begin position="15"/>
        <end position="147"/>
    </location>
</feature>
<feature type="transmembrane region" description="Helical" evidence="1">
    <location>
        <begin position="77"/>
        <end position="92"/>
    </location>
</feature>
<reference evidence="3 4" key="1">
    <citation type="submission" date="2023-01" db="EMBL/GenBank/DDBJ databases">
        <title>Vibrio sp. KJ40-1 sp.nov, isolated from marine algae.</title>
        <authorList>
            <person name="Butt M."/>
            <person name="Kim J.M.J."/>
            <person name="Jeon C.O.C."/>
        </authorList>
    </citation>
    <scope>NUCLEOTIDE SEQUENCE [LARGE SCALE GENOMIC DNA]</scope>
    <source>
        <strain evidence="3 4">KJ40-1</strain>
    </source>
</reference>
<evidence type="ECO:0000313" key="3">
    <source>
        <dbReference type="EMBL" id="MDB1125105.1"/>
    </source>
</evidence>
<sequence length="155" mass="17620">MKIFNLKTADFVVVSILALFICWYAWSAWQTSSTVENMILIVPIAAIALVLTVGEIIQQIRRNATDISVENTEEKDSVFTVLPIIGLFTVYVMSLETIGFDVATTLFVAAFLWYQKERRLVWLIGYSVVFGLIMSVFFAQMLPYPMPMSLLPTEY</sequence>
<accession>A0ABT4YU52</accession>
<proteinExistence type="predicted"/>
<keyword evidence="1" id="KW-0812">Transmembrane</keyword>
<keyword evidence="4" id="KW-1185">Reference proteome</keyword>
<feature type="transmembrane region" description="Helical" evidence="1">
    <location>
        <begin position="121"/>
        <end position="142"/>
    </location>
</feature>
<evidence type="ECO:0000313" key="4">
    <source>
        <dbReference type="Proteomes" id="UP001210678"/>
    </source>
</evidence>
<gene>
    <name evidence="3" type="ORF">PGX00_16240</name>
</gene>
<feature type="transmembrane region" description="Helical" evidence="1">
    <location>
        <begin position="37"/>
        <end position="57"/>
    </location>
</feature>
<keyword evidence="1" id="KW-1133">Transmembrane helix</keyword>
<organism evidence="3 4">
    <name type="scientific">Vibrio algarum</name>
    <dbReference type="NCBI Taxonomy" id="3020714"/>
    <lineage>
        <taxon>Bacteria</taxon>
        <taxon>Pseudomonadati</taxon>
        <taxon>Pseudomonadota</taxon>
        <taxon>Gammaproteobacteria</taxon>
        <taxon>Vibrionales</taxon>
        <taxon>Vibrionaceae</taxon>
        <taxon>Vibrio</taxon>
    </lineage>
</organism>
<dbReference type="EMBL" id="JAQLOI010000003">
    <property type="protein sequence ID" value="MDB1125105.1"/>
    <property type="molecule type" value="Genomic_DNA"/>
</dbReference>